<organism evidence="5 6">
    <name type="scientific">Thermosipho japonicus</name>
    <dbReference type="NCBI Taxonomy" id="90323"/>
    <lineage>
        <taxon>Bacteria</taxon>
        <taxon>Thermotogati</taxon>
        <taxon>Thermotogota</taxon>
        <taxon>Thermotogae</taxon>
        <taxon>Thermotogales</taxon>
        <taxon>Fervidobacteriaceae</taxon>
        <taxon>Thermosipho</taxon>
    </lineage>
</organism>
<dbReference type="InterPro" id="IPR046469">
    <property type="entry name" value="SAM_HAT_N"/>
</dbReference>
<evidence type="ECO:0008006" key="7">
    <source>
        <dbReference type="Google" id="ProtNLM"/>
    </source>
</evidence>
<dbReference type="Gene3D" id="2.40.30.90">
    <property type="entry name" value="Bacterial fluorinating enzyme like"/>
    <property type="match status" value="1"/>
</dbReference>
<dbReference type="PANTHER" id="PTHR35092">
    <property type="entry name" value="CHLORINASE MJ1651"/>
    <property type="match status" value="1"/>
</dbReference>
<dbReference type="InterPro" id="IPR023227">
    <property type="entry name" value="SAM_OH_AdoTrfase_C_sf"/>
</dbReference>
<dbReference type="InterPro" id="IPR046470">
    <property type="entry name" value="SAM_HAT_C"/>
</dbReference>
<dbReference type="EMBL" id="JACHEX010000005">
    <property type="protein sequence ID" value="MBB6063245.1"/>
    <property type="molecule type" value="Genomic_DNA"/>
</dbReference>
<accession>A0A841GMM0</accession>
<evidence type="ECO:0000259" key="3">
    <source>
        <dbReference type="Pfam" id="PF01887"/>
    </source>
</evidence>
<name>A0A841GMM0_9BACT</name>
<feature type="domain" description="S-adenosyl-l-methionine hydroxide adenosyltransferase C-terminal" evidence="4">
    <location>
        <begin position="166"/>
        <end position="247"/>
    </location>
</feature>
<keyword evidence="1" id="KW-0949">S-adenosyl-L-methionine</keyword>
<keyword evidence="6" id="KW-1185">Reference proteome</keyword>
<dbReference type="SUPFAM" id="SSF101852">
    <property type="entry name" value="Bacterial fluorinating enzyme, C-terminal domain"/>
    <property type="match status" value="1"/>
</dbReference>
<dbReference type="Gene3D" id="3.40.50.10790">
    <property type="entry name" value="S-adenosyl-l-methionine hydroxide adenosyltransferase, N-terminal"/>
    <property type="match status" value="1"/>
</dbReference>
<dbReference type="Pfam" id="PF20257">
    <property type="entry name" value="SAM_HAT_C"/>
    <property type="match status" value="1"/>
</dbReference>
<dbReference type="PIRSF" id="PIRSF006779">
    <property type="entry name" value="UCP006779"/>
    <property type="match status" value="1"/>
</dbReference>
<evidence type="ECO:0000313" key="5">
    <source>
        <dbReference type="EMBL" id="MBB6063245.1"/>
    </source>
</evidence>
<dbReference type="AlphaFoldDB" id="A0A841GMM0"/>
<dbReference type="Proteomes" id="UP000555828">
    <property type="component" value="Unassembled WGS sequence"/>
</dbReference>
<evidence type="ECO:0000256" key="2">
    <source>
        <dbReference type="ARBA" id="ARBA00024035"/>
    </source>
</evidence>
<gene>
    <name evidence="5" type="ORF">HNP65_001709</name>
</gene>
<dbReference type="InterPro" id="IPR023228">
    <property type="entry name" value="SAM_OH_AdoTrfase_N_sf"/>
</dbReference>
<feature type="domain" description="S-adenosyl-l-methionine hydroxide adenosyltransferase N-terminal" evidence="3">
    <location>
        <begin position="2"/>
        <end position="142"/>
    </location>
</feature>
<dbReference type="InterPro" id="IPR002747">
    <property type="entry name" value="SAM_OH_AdoTrfase"/>
</dbReference>
<dbReference type="PANTHER" id="PTHR35092:SF1">
    <property type="entry name" value="CHLORINASE MJ1651"/>
    <property type="match status" value="1"/>
</dbReference>
<comment type="similarity">
    <text evidence="2">Belongs to the SAM hydrolase / SAM-dependent halogenase family.</text>
</comment>
<dbReference type="RefSeq" id="WP_184619839.1">
    <property type="nucleotide sequence ID" value="NZ_JACHEX010000005.1"/>
</dbReference>
<evidence type="ECO:0000313" key="6">
    <source>
        <dbReference type="Proteomes" id="UP000555828"/>
    </source>
</evidence>
<dbReference type="SUPFAM" id="SSF102522">
    <property type="entry name" value="Bacterial fluorinating enzyme, N-terminal domain"/>
    <property type="match status" value="1"/>
</dbReference>
<comment type="caution">
    <text evidence="5">The sequence shown here is derived from an EMBL/GenBank/DDBJ whole genome shotgun (WGS) entry which is preliminary data.</text>
</comment>
<proteinExistence type="inferred from homology"/>
<protein>
    <recommendedName>
        <fullName evidence="7">Adenosyl-chloride synthase</fullName>
    </recommendedName>
</protein>
<dbReference type="Pfam" id="PF01887">
    <property type="entry name" value="SAM_HAT_N"/>
    <property type="match status" value="1"/>
</dbReference>
<sequence>MIVFMTDWGLSHYVGICKGVMRKIANVEVVDLTHDISSFNVREAMYILSRSFIHFPKGSIFLCVVDYGVGSSRKAIAAKTENYYFVGPDNGVFTLTFEIEKPIEIRELNNKEFYYGDSQTFHGRDIFSPAAAYIHLGKFEQLGDQLYNYGTLPYIRPKKSGNNIRGEIAYIDKFGNIETNIPYDWIKDFEKVTIVKNRKRIEIPIANYYSEVEKGQLLIHNDSTGYVEIAANQYRANDILKFNTGDLLELIL</sequence>
<evidence type="ECO:0000259" key="4">
    <source>
        <dbReference type="Pfam" id="PF20257"/>
    </source>
</evidence>
<reference evidence="5 6" key="1">
    <citation type="submission" date="2020-08" db="EMBL/GenBank/DDBJ databases">
        <title>Genomic Encyclopedia of Type Strains, Phase IV (KMG-IV): sequencing the most valuable type-strain genomes for metagenomic binning, comparative biology and taxonomic classification.</title>
        <authorList>
            <person name="Goeker M."/>
        </authorList>
    </citation>
    <scope>NUCLEOTIDE SEQUENCE [LARGE SCALE GENOMIC DNA]</scope>
    <source>
        <strain evidence="5 6">DSM 13481</strain>
    </source>
</reference>
<evidence type="ECO:0000256" key="1">
    <source>
        <dbReference type="ARBA" id="ARBA00022691"/>
    </source>
</evidence>